<keyword evidence="1" id="KW-0812">Transmembrane</keyword>
<gene>
    <name evidence="2" type="ORF">GCM10011514_34960</name>
</gene>
<sequence>MQVFAQKQDTLYAKRVFLSTHIYDDSVKLSNRKVTELFKDTWAPKIKYKWSKALKPVGALVAMGGIGLTSYAIKGTSFITTIEGKQINYRMISLTQLSVGVGMFVIGCSVIASSNQLARHSVDIYNSMLKASQKTNAINKIQFGLTESNAIGFSVLLK</sequence>
<protein>
    <submittedName>
        <fullName evidence="2">Uncharacterized protein</fullName>
    </submittedName>
</protein>
<feature type="transmembrane region" description="Helical" evidence="1">
    <location>
        <begin position="93"/>
        <end position="112"/>
    </location>
</feature>
<name>A0A916YYN6_9BACT</name>
<evidence type="ECO:0000313" key="2">
    <source>
        <dbReference type="EMBL" id="GGD67852.1"/>
    </source>
</evidence>
<proteinExistence type="predicted"/>
<feature type="transmembrane region" description="Helical" evidence="1">
    <location>
        <begin position="53"/>
        <end position="73"/>
    </location>
</feature>
<evidence type="ECO:0000313" key="3">
    <source>
        <dbReference type="Proteomes" id="UP000609064"/>
    </source>
</evidence>
<keyword evidence="1" id="KW-1133">Transmembrane helix</keyword>
<reference evidence="2" key="2">
    <citation type="submission" date="2020-09" db="EMBL/GenBank/DDBJ databases">
        <authorList>
            <person name="Sun Q."/>
            <person name="Zhou Y."/>
        </authorList>
    </citation>
    <scope>NUCLEOTIDE SEQUENCE</scope>
    <source>
        <strain evidence="2">CGMCC 1.15958</strain>
    </source>
</reference>
<dbReference type="EMBL" id="BMKK01000007">
    <property type="protein sequence ID" value="GGD67852.1"/>
    <property type="molecule type" value="Genomic_DNA"/>
</dbReference>
<reference evidence="2" key="1">
    <citation type="journal article" date="2014" name="Int. J. Syst. Evol. Microbiol.">
        <title>Complete genome sequence of Corynebacterium casei LMG S-19264T (=DSM 44701T), isolated from a smear-ripened cheese.</title>
        <authorList>
            <consortium name="US DOE Joint Genome Institute (JGI-PGF)"/>
            <person name="Walter F."/>
            <person name="Albersmeier A."/>
            <person name="Kalinowski J."/>
            <person name="Ruckert C."/>
        </authorList>
    </citation>
    <scope>NUCLEOTIDE SEQUENCE</scope>
    <source>
        <strain evidence="2">CGMCC 1.15958</strain>
    </source>
</reference>
<dbReference type="AlphaFoldDB" id="A0A916YYN6"/>
<organism evidence="2 3">
    <name type="scientific">Emticicia aquatilis</name>
    <dbReference type="NCBI Taxonomy" id="1537369"/>
    <lineage>
        <taxon>Bacteria</taxon>
        <taxon>Pseudomonadati</taxon>
        <taxon>Bacteroidota</taxon>
        <taxon>Cytophagia</taxon>
        <taxon>Cytophagales</taxon>
        <taxon>Leadbetterellaceae</taxon>
        <taxon>Emticicia</taxon>
    </lineage>
</organism>
<dbReference type="Proteomes" id="UP000609064">
    <property type="component" value="Unassembled WGS sequence"/>
</dbReference>
<keyword evidence="3" id="KW-1185">Reference proteome</keyword>
<keyword evidence="1" id="KW-0472">Membrane</keyword>
<evidence type="ECO:0000256" key="1">
    <source>
        <dbReference type="SAM" id="Phobius"/>
    </source>
</evidence>
<accession>A0A916YYN6</accession>
<comment type="caution">
    <text evidence="2">The sequence shown here is derived from an EMBL/GenBank/DDBJ whole genome shotgun (WGS) entry which is preliminary data.</text>
</comment>